<dbReference type="Proteomes" id="UP000257123">
    <property type="component" value="Unassembled WGS sequence"/>
</dbReference>
<dbReference type="EMBL" id="NMUE01000035">
    <property type="protein sequence ID" value="RFA94548.1"/>
    <property type="molecule type" value="Genomic_DNA"/>
</dbReference>
<sequence length="91" mass="9968">MLIWILVIISGIISVIIGVISLTVVAKLRGTRIGRGLFLTATFLIFSALTHIFAAVYWALNRYGPEVAMPLLTATLFLAISIISFYKVLSL</sequence>
<dbReference type="AlphaFoldDB" id="A0A371R4E8"/>
<reference evidence="4 5" key="1">
    <citation type="submission" date="2017-07" db="EMBL/GenBank/DDBJ databases">
        <title>Draft genome sequence of aerobic hyperthermophilic archaea, Pyrobaculum aerophilum YKB31 and YKB32.</title>
        <authorList>
            <person name="Mochizuki T."/>
            <person name="Berliner A.J."/>
            <person name="Yoshida-Takashima Y."/>
            <person name="Takaki Y."/>
            <person name="Nunoura T."/>
            <person name="Takai K."/>
        </authorList>
    </citation>
    <scope>NUCLEOTIDE SEQUENCE [LARGE SCALE GENOMIC DNA]</scope>
    <source>
        <strain evidence="2 5">YKB31</strain>
        <strain evidence="3 4">YKB32</strain>
    </source>
</reference>
<feature type="transmembrane region" description="Helical" evidence="1">
    <location>
        <begin position="71"/>
        <end position="89"/>
    </location>
</feature>
<keyword evidence="1" id="KW-0812">Transmembrane</keyword>
<evidence type="ECO:0000313" key="3">
    <source>
        <dbReference type="EMBL" id="RFA98663.1"/>
    </source>
</evidence>
<organism evidence="3 4">
    <name type="scientific">Pyrobaculum aerophilum</name>
    <dbReference type="NCBI Taxonomy" id="13773"/>
    <lineage>
        <taxon>Archaea</taxon>
        <taxon>Thermoproteota</taxon>
        <taxon>Thermoprotei</taxon>
        <taxon>Thermoproteales</taxon>
        <taxon>Thermoproteaceae</taxon>
        <taxon>Pyrobaculum</taxon>
    </lineage>
</organism>
<feature type="transmembrane region" description="Helical" evidence="1">
    <location>
        <begin position="37"/>
        <end position="59"/>
    </location>
</feature>
<evidence type="ECO:0000256" key="1">
    <source>
        <dbReference type="SAM" id="Phobius"/>
    </source>
</evidence>
<proteinExistence type="predicted"/>
<keyword evidence="1" id="KW-0472">Membrane</keyword>
<evidence type="ECO:0000313" key="5">
    <source>
        <dbReference type="Proteomes" id="UP000257123"/>
    </source>
</evidence>
<accession>A0A371R4E8</accession>
<dbReference type="Proteomes" id="UP000256877">
    <property type="component" value="Unassembled WGS sequence"/>
</dbReference>
<evidence type="ECO:0000313" key="4">
    <source>
        <dbReference type="Proteomes" id="UP000256877"/>
    </source>
</evidence>
<dbReference type="EMBL" id="NMUF01000014">
    <property type="protein sequence ID" value="RFA98663.1"/>
    <property type="molecule type" value="Genomic_DNA"/>
</dbReference>
<name>A0A371R4E8_9CREN</name>
<dbReference type="RefSeq" id="WP_116421611.1">
    <property type="nucleotide sequence ID" value="NZ_NMUE01000035.1"/>
</dbReference>
<gene>
    <name evidence="2" type="ORF">CGL51_09915</name>
    <name evidence="3" type="ORF">CGL52_06505</name>
</gene>
<keyword evidence="1" id="KW-1133">Transmembrane helix</keyword>
<evidence type="ECO:0000313" key="2">
    <source>
        <dbReference type="EMBL" id="RFA94548.1"/>
    </source>
</evidence>
<protein>
    <submittedName>
        <fullName evidence="3">Uncharacterized protein</fullName>
    </submittedName>
</protein>
<feature type="transmembrane region" description="Helical" evidence="1">
    <location>
        <begin position="6"/>
        <end position="25"/>
    </location>
</feature>
<comment type="caution">
    <text evidence="3">The sequence shown here is derived from an EMBL/GenBank/DDBJ whole genome shotgun (WGS) entry which is preliminary data.</text>
</comment>